<accession>A0A8X7N2H8</accession>
<keyword evidence="1" id="KW-0378">Hydrolase</keyword>
<reference evidence="3" key="1">
    <citation type="submission" date="2016-04" db="EMBL/GenBank/DDBJ databases">
        <authorList>
            <person name="Nguyen H.D."/>
            <person name="Samba Siva P."/>
            <person name="Cullis J."/>
            <person name="Levesque C.A."/>
            <person name="Hambleton S."/>
        </authorList>
    </citation>
    <scope>NUCLEOTIDE SEQUENCE</scope>
    <source>
        <strain evidence="3">DAOMC 236422</strain>
    </source>
</reference>
<dbReference type="EMBL" id="LWDG02001260">
    <property type="protein sequence ID" value="KAE8258826.1"/>
    <property type="molecule type" value="Genomic_DNA"/>
</dbReference>
<gene>
    <name evidence="3" type="ORF">A4X09_0g7842</name>
</gene>
<dbReference type="PANTHER" id="PTHR14950:SF37">
    <property type="entry name" value="ENDORIBONUCLEASE DICER"/>
    <property type="match status" value="1"/>
</dbReference>
<dbReference type="Gene3D" id="1.10.1520.10">
    <property type="entry name" value="Ribonuclease III domain"/>
    <property type="match status" value="2"/>
</dbReference>
<feature type="domain" description="RNase III" evidence="2">
    <location>
        <begin position="1"/>
        <end position="171"/>
    </location>
</feature>
<dbReference type="PANTHER" id="PTHR14950">
    <property type="entry name" value="DICER-RELATED"/>
    <property type="match status" value="1"/>
</dbReference>
<keyword evidence="4" id="KW-1185">Reference proteome</keyword>
<name>A0A8X7N2H8_9BASI</name>
<dbReference type="Pfam" id="PF00636">
    <property type="entry name" value="Ribonuclease_3"/>
    <property type="match status" value="1"/>
</dbReference>
<dbReference type="InterPro" id="IPR036389">
    <property type="entry name" value="RNase_III_sf"/>
</dbReference>
<comment type="caution">
    <text evidence="3">The sequence shown here is derived from an EMBL/GenBank/DDBJ whole genome shotgun (WGS) entry which is preliminary data.</text>
</comment>
<dbReference type="SUPFAM" id="SSF69065">
    <property type="entry name" value="RNase III domain-like"/>
    <property type="match status" value="1"/>
</dbReference>
<dbReference type="PROSITE" id="PS50142">
    <property type="entry name" value="RNASE_3_2"/>
    <property type="match status" value="1"/>
</dbReference>
<evidence type="ECO:0000313" key="4">
    <source>
        <dbReference type="Proteomes" id="UP000078113"/>
    </source>
</evidence>
<dbReference type="AlphaFoldDB" id="A0A8X7N2H8"/>
<dbReference type="GO" id="GO:0006396">
    <property type="term" value="P:RNA processing"/>
    <property type="evidence" value="ECO:0007669"/>
    <property type="project" value="InterPro"/>
</dbReference>
<dbReference type="Proteomes" id="UP000078113">
    <property type="component" value="Unassembled WGS sequence"/>
</dbReference>
<organism evidence="3 4">
    <name type="scientific">Tilletia walkeri</name>
    <dbReference type="NCBI Taxonomy" id="117179"/>
    <lineage>
        <taxon>Eukaryota</taxon>
        <taxon>Fungi</taxon>
        <taxon>Dikarya</taxon>
        <taxon>Basidiomycota</taxon>
        <taxon>Ustilaginomycotina</taxon>
        <taxon>Exobasidiomycetes</taxon>
        <taxon>Tilletiales</taxon>
        <taxon>Tilletiaceae</taxon>
        <taxon>Tilletia</taxon>
    </lineage>
</organism>
<dbReference type="InterPro" id="IPR000999">
    <property type="entry name" value="RNase_III_dom"/>
</dbReference>
<reference evidence="3" key="2">
    <citation type="journal article" date="2019" name="IMA Fungus">
        <title>Genome sequencing and comparison of five Tilletia species to identify candidate genes for the detection of regulated species infecting wheat.</title>
        <authorList>
            <person name="Nguyen H.D.T."/>
            <person name="Sultana T."/>
            <person name="Kesanakurti P."/>
            <person name="Hambleton S."/>
        </authorList>
    </citation>
    <scope>NUCLEOTIDE SEQUENCE</scope>
    <source>
        <strain evidence="3">DAOMC 236422</strain>
    </source>
</reference>
<dbReference type="CDD" id="cd00593">
    <property type="entry name" value="RIBOc"/>
    <property type="match status" value="1"/>
</dbReference>
<sequence>MPTILDRIHQALSAQRCNKEIFEGKIAATHLIEALTVPSASYSFNYERLEFIGDTFLKLMATAYVFAEEIESQEGLLHNARREIIMNRTLLKHCMDHKLNDFMLLQSFTSRAWVPPNFVNPSGGRATTHPISGPRGEGYLPTAYHSKGLVQQKTLADLAESAMGAGLMTEGMDGALHVARCLNITPRPIHSLGETAELYRQKTSEAIRREKLDSAIDPQALFELEGFLGYTFRSPHIALQATTHQSINLTGMTFSYEVRPTIRAT</sequence>
<evidence type="ECO:0000259" key="2">
    <source>
        <dbReference type="PROSITE" id="PS50142"/>
    </source>
</evidence>
<protein>
    <recommendedName>
        <fullName evidence="2">RNase III domain-containing protein</fullName>
    </recommendedName>
</protein>
<proteinExistence type="predicted"/>
<evidence type="ECO:0000313" key="3">
    <source>
        <dbReference type="EMBL" id="KAE8258826.1"/>
    </source>
</evidence>
<dbReference type="SMART" id="SM00535">
    <property type="entry name" value="RIBOc"/>
    <property type="match status" value="1"/>
</dbReference>
<dbReference type="GO" id="GO:0004525">
    <property type="term" value="F:ribonuclease III activity"/>
    <property type="evidence" value="ECO:0007669"/>
    <property type="project" value="InterPro"/>
</dbReference>
<evidence type="ECO:0000256" key="1">
    <source>
        <dbReference type="ARBA" id="ARBA00022801"/>
    </source>
</evidence>